<feature type="compositionally biased region" description="Acidic residues" evidence="1">
    <location>
        <begin position="652"/>
        <end position="664"/>
    </location>
</feature>
<keyword evidence="2" id="KW-0472">Membrane</keyword>
<dbReference type="PANTHER" id="PTHR22909:SF22">
    <property type="entry name" value="GOLGI INTEGRAL MEMBRANE PROTEIN 4"/>
    <property type="match status" value="1"/>
</dbReference>
<reference evidence="3" key="2">
    <citation type="submission" date="2025-08" db="UniProtKB">
        <authorList>
            <consortium name="Ensembl"/>
        </authorList>
    </citation>
    <scope>IDENTIFICATION</scope>
</reference>
<feature type="compositionally biased region" description="Basic and acidic residues" evidence="1">
    <location>
        <begin position="294"/>
        <end position="304"/>
    </location>
</feature>
<dbReference type="AlphaFoldDB" id="A0A673TYK2"/>
<feature type="transmembrane region" description="Helical" evidence="2">
    <location>
        <begin position="12"/>
        <end position="34"/>
    </location>
</feature>
<feature type="compositionally biased region" description="Polar residues" evidence="1">
    <location>
        <begin position="253"/>
        <end position="263"/>
    </location>
</feature>
<keyword evidence="2" id="KW-0812">Transmembrane</keyword>
<evidence type="ECO:0000256" key="2">
    <source>
        <dbReference type="SAM" id="Phobius"/>
    </source>
</evidence>
<feature type="compositionally biased region" description="Basic and acidic residues" evidence="1">
    <location>
        <begin position="419"/>
        <end position="432"/>
    </location>
</feature>
<feature type="compositionally biased region" description="Low complexity" evidence="1">
    <location>
        <begin position="433"/>
        <end position="466"/>
    </location>
</feature>
<accession>A0A673TYK2</accession>
<feature type="compositionally biased region" description="Basic and acidic residues" evidence="1">
    <location>
        <begin position="123"/>
        <end position="145"/>
    </location>
</feature>
<feature type="compositionally biased region" description="Basic and acidic residues" evidence="1">
    <location>
        <begin position="370"/>
        <end position="380"/>
    </location>
</feature>
<feature type="compositionally biased region" description="Basic and acidic residues" evidence="1">
    <location>
        <begin position="270"/>
        <end position="284"/>
    </location>
</feature>
<feature type="compositionally biased region" description="Basic and acidic residues" evidence="1">
    <location>
        <begin position="641"/>
        <end position="651"/>
    </location>
</feature>
<dbReference type="GO" id="GO:0000139">
    <property type="term" value="C:Golgi membrane"/>
    <property type="evidence" value="ECO:0007669"/>
    <property type="project" value="InterPro"/>
</dbReference>
<dbReference type="Ensembl" id="ENSSSUT00005019381.1">
    <property type="protein sequence ID" value="ENSSSUP00005017003.1"/>
    <property type="gene ID" value="ENSSSUG00005010919.1"/>
</dbReference>
<feature type="compositionally biased region" description="Basic and acidic residues" evidence="1">
    <location>
        <begin position="524"/>
        <end position="548"/>
    </location>
</feature>
<evidence type="ECO:0000256" key="1">
    <source>
        <dbReference type="SAM" id="MobiDB-lite"/>
    </source>
</evidence>
<feature type="region of interest" description="Disordered" evidence="1">
    <location>
        <begin position="122"/>
        <end position="145"/>
    </location>
</feature>
<dbReference type="Proteomes" id="UP000472268">
    <property type="component" value="Chromosome 5"/>
</dbReference>
<gene>
    <name evidence="3" type="primary">GOLIM4</name>
</gene>
<dbReference type="InterPro" id="IPR042336">
    <property type="entry name" value="GOLIM4"/>
</dbReference>
<reference evidence="3" key="3">
    <citation type="submission" date="2025-09" db="UniProtKB">
        <authorList>
            <consortium name="Ensembl"/>
        </authorList>
    </citation>
    <scope>IDENTIFICATION</scope>
</reference>
<keyword evidence="4" id="KW-1185">Reference proteome</keyword>
<proteinExistence type="predicted"/>
<feature type="compositionally biased region" description="Basic and acidic residues" evidence="1">
    <location>
        <begin position="591"/>
        <end position="618"/>
    </location>
</feature>
<keyword evidence="2" id="KW-1133">Transmembrane helix</keyword>
<name>A0A673TYK2_SURSU</name>
<dbReference type="PANTHER" id="PTHR22909">
    <property type="entry name" value="GOLGI INTEGRAL MEMBRANE PROTEIN 4"/>
    <property type="match status" value="1"/>
</dbReference>
<organism evidence="3 4">
    <name type="scientific">Suricata suricatta</name>
    <name type="common">Meerkat</name>
    <dbReference type="NCBI Taxonomy" id="37032"/>
    <lineage>
        <taxon>Eukaryota</taxon>
        <taxon>Metazoa</taxon>
        <taxon>Chordata</taxon>
        <taxon>Craniata</taxon>
        <taxon>Vertebrata</taxon>
        <taxon>Euteleostomi</taxon>
        <taxon>Mammalia</taxon>
        <taxon>Eutheria</taxon>
        <taxon>Laurasiatheria</taxon>
        <taxon>Carnivora</taxon>
        <taxon>Feliformia</taxon>
        <taxon>Herpestidae</taxon>
        <taxon>Suricata</taxon>
    </lineage>
</organism>
<feature type="region of interest" description="Disordered" evidence="1">
    <location>
        <begin position="245"/>
        <end position="677"/>
    </location>
</feature>
<feature type="compositionally biased region" description="Basic and acidic residues" evidence="1">
    <location>
        <begin position="508"/>
        <end position="517"/>
    </location>
</feature>
<protein>
    <submittedName>
        <fullName evidence="3">Golgi integral membrane protein 4</fullName>
    </submittedName>
</protein>
<evidence type="ECO:0000313" key="4">
    <source>
        <dbReference type="Proteomes" id="UP000472268"/>
    </source>
</evidence>
<feature type="compositionally biased region" description="Basic and acidic residues" evidence="1">
    <location>
        <begin position="325"/>
        <end position="344"/>
    </location>
</feature>
<reference evidence="3 4" key="1">
    <citation type="submission" date="2019-05" db="EMBL/GenBank/DDBJ databases">
        <title>A Chromosome-scale Meerkat (S. suricatta) Genome Assembly.</title>
        <authorList>
            <person name="Dudchenko O."/>
            <person name="Lieberman Aiden E."/>
            <person name="Tung J."/>
            <person name="Barreiro L.B."/>
            <person name="Clutton-Brock T.H."/>
        </authorList>
    </citation>
    <scope>NUCLEOTIDE SEQUENCE [LARGE SCALE GENOMIC DNA]</scope>
</reference>
<sequence>MGNGMCSRKQKRIFQTLLLLTVVFGFLYGAMLYYELQTQLRKAEAVALKYQQHQESLSAQLQVVYEHRSRLEKSLQKERLEHKKAKEDFLVYKLEAQETLNKGRQDSNSRYSALNVQHQMLKSQHEELKKQHSDLEEEHRKQGEDFSRTFNDHKQKYLQLQQEKEQELSKLKETVYNLREENRQLRKAHQDMHTQLQDVKQQHKNLLSEHEQLVVTLEDHKSALAAAQTQVAEYKQLKDTLNRIPSLRKPEQTEPQNVTQVTHSPLGDSAAREEAAAEPREVSRNSDVWQTHEAVSRRTEETKRYPPTQKEAEIPAPAELNQQEAEPREPEERQVEEEHRKALEEEAMEQVGQAEHLDEEHDPSPEEQDRDWKGQRDQREAASLLGGRAHAEVYPSARPAPKVRSPYEEQLEQQRLAVRRAEEAQRLREQQEALHQQRLQGHLLRQRQQQQQQQLLAGGVALQGQASPEEGRPQPPEQLRQQAHYDTVDHDIVQGAEDQGVQEEEGGAYERENQHQDEAEDDPENGHEPQDQGPHEADLDSEADRAAVEDINPADDPNNQGEDEFEEAEQVREESLPDENEEPKQSNAKQENAEMEEHLVAQEDLTEEKKRELEHNAEETYGENDENADGKNNDGEEQEVRDDNRPKGREEPYEEEEEEEEEDGAAVAEKSRRRAEM</sequence>
<evidence type="ECO:0000313" key="3">
    <source>
        <dbReference type="Ensembl" id="ENSSSUP00005017003.1"/>
    </source>
</evidence>
<feature type="compositionally biased region" description="Basic and acidic residues" evidence="1">
    <location>
        <begin position="355"/>
        <end position="364"/>
    </location>
</feature>